<evidence type="ECO:0000256" key="1">
    <source>
        <dbReference type="SAM" id="Phobius"/>
    </source>
</evidence>
<keyword evidence="1" id="KW-0812">Transmembrane</keyword>
<gene>
    <name evidence="2" type="ORF">INT46_000736</name>
</gene>
<feature type="transmembrane region" description="Helical" evidence="1">
    <location>
        <begin position="20"/>
        <end position="37"/>
    </location>
</feature>
<proteinExistence type="predicted"/>
<dbReference type="Proteomes" id="UP000650833">
    <property type="component" value="Unassembled WGS sequence"/>
</dbReference>
<evidence type="ECO:0000313" key="3">
    <source>
        <dbReference type="Proteomes" id="UP000650833"/>
    </source>
</evidence>
<keyword evidence="1" id="KW-1133">Transmembrane helix</keyword>
<dbReference type="AlphaFoldDB" id="A0A8H7UWC8"/>
<name>A0A8H7UWC8_9FUNG</name>
<protein>
    <submittedName>
        <fullName evidence="2">Uncharacterized protein</fullName>
    </submittedName>
</protein>
<accession>A0A8H7UWC8</accession>
<keyword evidence="1" id="KW-0472">Membrane</keyword>
<organism evidence="2 3">
    <name type="scientific">Mucor plumbeus</name>
    <dbReference type="NCBI Taxonomy" id="97098"/>
    <lineage>
        <taxon>Eukaryota</taxon>
        <taxon>Fungi</taxon>
        <taxon>Fungi incertae sedis</taxon>
        <taxon>Mucoromycota</taxon>
        <taxon>Mucoromycotina</taxon>
        <taxon>Mucoromycetes</taxon>
        <taxon>Mucorales</taxon>
        <taxon>Mucorineae</taxon>
        <taxon>Mucoraceae</taxon>
        <taxon>Mucor</taxon>
    </lineage>
</organism>
<comment type="caution">
    <text evidence="2">The sequence shown here is derived from an EMBL/GenBank/DDBJ whole genome shotgun (WGS) entry which is preliminary data.</text>
</comment>
<dbReference type="EMBL" id="JAEPRC010000674">
    <property type="protein sequence ID" value="KAG2193104.1"/>
    <property type="molecule type" value="Genomic_DNA"/>
</dbReference>
<dbReference type="OrthoDB" id="2279910at2759"/>
<keyword evidence="3" id="KW-1185">Reference proteome</keyword>
<evidence type="ECO:0000313" key="2">
    <source>
        <dbReference type="EMBL" id="KAG2193104.1"/>
    </source>
</evidence>
<sequence>MCRVIKYSALVYEKYEKHLVVLIVGVSGLTVSINSILPPAICHPFSNEIPGLPWGKRCLLIASTTLSIIQPTEQLDRLAAIGLFSCSQKLSITHLVSGDQDTMMKVLYKIAMNNVQQLLGEEEEKTKGTKAICDNTHVQLEKMKSCIQYGNTESLDKALLYVKNTSIYLNRQKRTFVIGRNVTPIPETPALNI</sequence>
<reference evidence="2" key="1">
    <citation type="submission" date="2020-12" db="EMBL/GenBank/DDBJ databases">
        <title>Metabolic potential, ecology and presence of endohyphal bacteria is reflected in genomic diversity of Mucoromycotina.</title>
        <authorList>
            <person name="Muszewska A."/>
            <person name="Okrasinska A."/>
            <person name="Steczkiewicz K."/>
            <person name="Drgas O."/>
            <person name="Orlowska M."/>
            <person name="Perlinska-Lenart U."/>
            <person name="Aleksandrzak-Piekarczyk T."/>
            <person name="Szatraj K."/>
            <person name="Zielenkiewicz U."/>
            <person name="Pilsyk S."/>
            <person name="Malc E."/>
            <person name="Mieczkowski P."/>
            <person name="Kruszewska J.S."/>
            <person name="Biernat P."/>
            <person name="Pawlowska J."/>
        </authorList>
    </citation>
    <scope>NUCLEOTIDE SEQUENCE</scope>
    <source>
        <strain evidence="2">CBS 226.32</strain>
    </source>
</reference>